<reference evidence="1 2" key="1">
    <citation type="submission" date="2013-06" db="EMBL/GenBank/DDBJ databases">
        <title>Rumen cellulosomics: divergent fiber-degrading strategies revealed by comparative genome-wide analysis of six Ruminococcal strains.</title>
        <authorList>
            <person name="Dassa B."/>
            <person name="Borovok I."/>
            <person name="Lamed R."/>
            <person name="Flint H."/>
            <person name="Yeoman C.J."/>
            <person name="White B."/>
            <person name="Bayer E.A."/>
        </authorList>
    </citation>
    <scope>NUCLEOTIDE SEQUENCE [LARGE SCALE GENOMIC DNA]</scope>
    <source>
        <strain evidence="1 2">SY3</strain>
    </source>
</reference>
<keyword evidence="2" id="KW-1185">Reference proteome</keyword>
<dbReference type="Proteomes" id="UP000021369">
    <property type="component" value="Unassembled WGS sequence"/>
</dbReference>
<name>A0A011UZE4_RUMAL</name>
<proteinExistence type="predicted"/>
<comment type="caution">
    <text evidence="1">The sequence shown here is derived from an EMBL/GenBank/DDBJ whole genome shotgun (WGS) entry which is preliminary data.</text>
</comment>
<dbReference type="RefSeq" id="WP_037289375.1">
    <property type="nucleotide sequence ID" value="NZ_JEOB01000004.1"/>
</dbReference>
<gene>
    <name evidence="1" type="ORF">RASY3_14625</name>
</gene>
<evidence type="ECO:0000313" key="1">
    <source>
        <dbReference type="EMBL" id="EXM38547.1"/>
    </source>
</evidence>
<protein>
    <submittedName>
        <fullName evidence="1">Uncharacterized protein</fullName>
    </submittedName>
</protein>
<accession>A0A011UZE4</accession>
<evidence type="ECO:0000313" key="2">
    <source>
        <dbReference type="Proteomes" id="UP000021369"/>
    </source>
</evidence>
<dbReference type="EMBL" id="JEOB01000004">
    <property type="protein sequence ID" value="EXM38547.1"/>
    <property type="molecule type" value="Genomic_DNA"/>
</dbReference>
<organism evidence="1 2">
    <name type="scientific">Ruminococcus albus SY3</name>
    <dbReference type="NCBI Taxonomy" id="1341156"/>
    <lineage>
        <taxon>Bacteria</taxon>
        <taxon>Bacillati</taxon>
        <taxon>Bacillota</taxon>
        <taxon>Clostridia</taxon>
        <taxon>Eubacteriales</taxon>
        <taxon>Oscillospiraceae</taxon>
        <taxon>Ruminococcus</taxon>
    </lineage>
</organism>
<sequence length="102" mass="12082">MSGMNKANITVKHLEDAWVLIERITGKKMRCMEPISTYSFRYWLDNYIIHFSDELNEVLLENIVNKSQMLITIEDTRKPCKMCKFDKYNGKYKVVDKKVKGL</sequence>
<dbReference type="AlphaFoldDB" id="A0A011UZE4"/>